<gene>
    <name evidence="1" type="ORF">CF392_16435</name>
</gene>
<feature type="non-terminal residue" evidence="1">
    <location>
        <position position="74"/>
    </location>
</feature>
<keyword evidence="2" id="KW-1185">Reference proteome</keyword>
<accession>A0A2A2HYN0</accession>
<keyword evidence="1" id="KW-0808">Transferase</keyword>
<dbReference type="Proteomes" id="UP000218332">
    <property type="component" value="Unassembled WGS sequence"/>
</dbReference>
<evidence type="ECO:0000313" key="2">
    <source>
        <dbReference type="Proteomes" id="UP000218332"/>
    </source>
</evidence>
<name>A0A2A2HYN0_9GAMM</name>
<protein>
    <submittedName>
        <fullName evidence="1">Glycosyltransferase</fullName>
    </submittedName>
</protein>
<evidence type="ECO:0000313" key="1">
    <source>
        <dbReference type="EMBL" id="PAV24411.1"/>
    </source>
</evidence>
<dbReference type="AlphaFoldDB" id="A0A2A2HYN0"/>
<dbReference type="EMBL" id="NMPM01000197">
    <property type="protein sequence ID" value="PAV24411.1"/>
    <property type="molecule type" value="Genomic_DNA"/>
</dbReference>
<dbReference type="GO" id="GO:0016740">
    <property type="term" value="F:transferase activity"/>
    <property type="evidence" value="ECO:0007669"/>
    <property type="project" value="UniProtKB-KW"/>
</dbReference>
<comment type="caution">
    <text evidence="1">The sequence shown here is derived from an EMBL/GenBank/DDBJ whole genome shotgun (WGS) entry which is preliminary data.</text>
</comment>
<sequence>MKPVRTLQFITPTGFYGAERWILALANNLDPQTVTSFLAVTDEGGGQDLTFLDYWPGEKGEISRIAMNSRFDWR</sequence>
<reference evidence="1 2" key="1">
    <citation type="submission" date="2017-07" db="EMBL/GenBank/DDBJ databases">
        <title>Tamlnaduibacter salinus (Mi-7) genome sequencing.</title>
        <authorList>
            <person name="Verma A."/>
            <person name="Krishnamurthi S."/>
        </authorList>
    </citation>
    <scope>NUCLEOTIDE SEQUENCE [LARGE SCALE GENOMIC DNA]</scope>
    <source>
        <strain evidence="1 2">Mi-7</strain>
    </source>
</reference>
<proteinExistence type="predicted"/>
<organism evidence="1 2">
    <name type="scientific">Tamilnaduibacter salinus</name>
    <dbReference type="NCBI Taxonomy" id="1484056"/>
    <lineage>
        <taxon>Bacteria</taxon>
        <taxon>Pseudomonadati</taxon>
        <taxon>Pseudomonadota</taxon>
        <taxon>Gammaproteobacteria</taxon>
        <taxon>Pseudomonadales</taxon>
        <taxon>Marinobacteraceae</taxon>
        <taxon>Tamilnaduibacter</taxon>
    </lineage>
</organism>